<sequence>MLSCELKEVVAPAFFANPTTLPLLKFRSVLNENRWEVSSSERKGNEKLLLKMELRVASVSGRQSIQSPFSVPNRRST</sequence>
<accession>A0AAV4U8F9</accession>
<gene>
    <name evidence="1" type="ORF">CDAR_87311</name>
</gene>
<name>A0AAV4U8F9_9ARAC</name>
<organism evidence="1 2">
    <name type="scientific">Caerostris darwini</name>
    <dbReference type="NCBI Taxonomy" id="1538125"/>
    <lineage>
        <taxon>Eukaryota</taxon>
        <taxon>Metazoa</taxon>
        <taxon>Ecdysozoa</taxon>
        <taxon>Arthropoda</taxon>
        <taxon>Chelicerata</taxon>
        <taxon>Arachnida</taxon>
        <taxon>Araneae</taxon>
        <taxon>Araneomorphae</taxon>
        <taxon>Entelegynae</taxon>
        <taxon>Araneoidea</taxon>
        <taxon>Araneidae</taxon>
        <taxon>Caerostris</taxon>
    </lineage>
</organism>
<evidence type="ECO:0000313" key="1">
    <source>
        <dbReference type="EMBL" id="GIY53925.1"/>
    </source>
</evidence>
<dbReference type="EMBL" id="BPLQ01010834">
    <property type="protein sequence ID" value="GIY53925.1"/>
    <property type="molecule type" value="Genomic_DNA"/>
</dbReference>
<protein>
    <submittedName>
        <fullName evidence="1">Uncharacterized protein</fullName>
    </submittedName>
</protein>
<proteinExistence type="predicted"/>
<dbReference type="Proteomes" id="UP001054837">
    <property type="component" value="Unassembled WGS sequence"/>
</dbReference>
<comment type="caution">
    <text evidence="1">The sequence shown here is derived from an EMBL/GenBank/DDBJ whole genome shotgun (WGS) entry which is preliminary data.</text>
</comment>
<reference evidence="1 2" key="1">
    <citation type="submission" date="2021-06" db="EMBL/GenBank/DDBJ databases">
        <title>Caerostris darwini draft genome.</title>
        <authorList>
            <person name="Kono N."/>
            <person name="Arakawa K."/>
        </authorList>
    </citation>
    <scope>NUCLEOTIDE SEQUENCE [LARGE SCALE GENOMIC DNA]</scope>
</reference>
<keyword evidence="2" id="KW-1185">Reference proteome</keyword>
<dbReference type="AlphaFoldDB" id="A0AAV4U8F9"/>
<evidence type="ECO:0000313" key="2">
    <source>
        <dbReference type="Proteomes" id="UP001054837"/>
    </source>
</evidence>